<dbReference type="eggNOG" id="arCOG00651">
    <property type="taxonomic scope" value="Archaea"/>
</dbReference>
<reference evidence="4 5" key="1">
    <citation type="journal article" date="2014" name="PLoS ONE">
        <title>Genome Sequence of Candidatus Nitrososphaera evergladensis from Group I.1b Enriched from Everglades Soil Reveals Novel Genomic Features of the Ammonia-Oxidizing Archaea.</title>
        <authorList>
            <person name="Zhalnina K.V."/>
            <person name="Dias R."/>
            <person name="Leonard M.T."/>
            <person name="Dorr de Quadros P."/>
            <person name="Camargo F.A."/>
            <person name="Drew J.C."/>
            <person name="Farmerie W.G."/>
            <person name="Daroub S.H."/>
            <person name="Triplett E.W."/>
        </authorList>
    </citation>
    <scope>NUCLEOTIDE SEQUENCE [LARGE SCALE GENOMIC DNA]</scope>
    <source>
        <strain evidence="4 5">SR1</strain>
    </source>
</reference>
<dbReference type="InterPro" id="IPR052553">
    <property type="entry name" value="CbiG_hydrolase"/>
</dbReference>
<evidence type="ECO:0000259" key="2">
    <source>
        <dbReference type="Pfam" id="PF11760"/>
    </source>
</evidence>
<feature type="domain" description="Cobalamin biosynthesis central region" evidence="3">
    <location>
        <begin position="138"/>
        <end position="229"/>
    </location>
</feature>
<dbReference type="RefSeq" id="WP_226987241.1">
    <property type="nucleotide sequence ID" value="NZ_CP007174.1"/>
</dbReference>
<dbReference type="GeneID" id="41597501"/>
<dbReference type="AlphaFoldDB" id="A0A075MRK8"/>
<dbReference type="Proteomes" id="UP000028194">
    <property type="component" value="Chromosome"/>
</dbReference>
<dbReference type="EMBL" id="CP007174">
    <property type="protein sequence ID" value="AIF83793.1"/>
    <property type="molecule type" value="Genomic_DNA"/>
</dbReference>
<keyword evidence="4" id="KW-0378">Hydrolase</keyword>
<feature type="domain" description="Cobalamin synthesis G N-terminal" evidence="2">
    <location>
        <begin position="53"/>
        <end position="133"/>
    </location>
</feature>
<keyword evidence="4" id="KW-0456">Lyase</keyword>
<dbReference type="STRING" id="1459636.NTE_01732"/>
<name>A0A075MRK8_9ARCH</name>
<dbReference type="GO" id="GO:0043779">
    <property type="term" value="F:cobalt-precorrin-5A acetaldehyde-lyase activity"/>
    <property type="evidence" value="ECO:0007669"/>
    <property type="project" value="UniProtKB-EC"/>
</dbReference>
<evidence type="ECO:0000259" key="3">
    <source>
        <dbReference type="Pfam" id="PF11761"/>
    </source>
</evidence>
<evidence type="ECO:0000259" key="1">
    <source>
        <dbReference type="Pfam" id="PF01890"/>
    </source>
</evidence>
<dbReference type="InterPro" id="IPR002750">
    <property type="entry name" value="CobE/GbiG_C"/>
</dbReference>
<evidence type="ECO:0000313" key="4">
    <source>
        <dbReference type="EMBL" id="AIF83793.1"/>
    </source>
</evidence>
<dbReference type="Gene3D" id="3.30.420.180">
    <property type="entry name" value="CobE/GbiG C-terminal domain"/>
    <property type="match status" value="1"/>
</dbReference>
<dbReference type="PANTHER" id="PTHR37477">
    <property type="entry name" value="COBALT-PRECORRIN-5A HYDROLASE"/>
    <property type="match status" value="1"/>
</dbReference>
<sequence length="356" mass="38564">MASKTAVVAITKHGIEIARKIKGKMPEVEVYVPAKHSDGGADINWFSEQSTQLVASLFKSHDALICVFSLGAVIRMVAPYLVDKKSDPAVIVIDDRANYVISALSGHLGGANALARLVASFLGAKPVITTAADVNETIAVDLVGREFGWTIENFDNVTKTSALMVNEERIAIYQDAGERNWWQGQQLPKNVTVVDNIEKVKSPDFKAALVITDKMVDQDVVAKSVVYRPKTLVVGIGLHWDTNKETIESGVTAVFKEKGLALKSVRNIASVDRGARVKGLDEFAGQYGMPVQIYKKEDLAKVEVPNPSPAVQKFEGTASVSEASAILDSKGELIVQKQKFPPNLTVAVCRVADFSQ</sequence>
<keyword evidence="5" id="KW-1185">Reference proteome</keyword>
<dbReference type="InterPro" id="IPR021745">
    <property type="entry name" value="CbiG_mid"/>
</dbReference>
<dbReference type="HOGENOM" id="CLU_028397_0_1_2"/>
<feature type="domain" description="CobE/GbiG C-terminal" evidence="1">
    <location>
        <begin position="232"/>
        <end position="348"/>
    </location>
</feature>
<dbReference type="InterPro" id="IPR021744">
    <property type="entry name" value="CbiG_N"/>
</dbReference>
<proteinExistence type="predicted"/>
<dbReference type="Pfam" id="PF11761">
    <property type="entry name" value="CbiG_mid"/>
    <property type="match status" value="1"/>
</dbReference>
<dbReference type="SUPFAM" id="SSF159672">
    <property type="entry name" value="CbiG N-terminal domain-like"/>
    <property type="match status" value="1"/>
</dbReference>
<dbReference type="GO" id="GO:0016829">
    <property type="term" value="F:lyase activity"/>
    <property type="evidence" value="ECO:0007669"/>
    <property type="project" value="UniProtKB-KW"/>
</dbReference>
<dbReference type="Pfam" id="PF11760">
    <property type="entry name" value="CbiG_N"/>
    <property type="match status" value="1"/>
</dbReference>
<gene>
    <name evidence="4" type="ORF">NTE_01732</name>
</gene>
<dbReference type="InterPro" id="IPR038029">
    <property type="entry name" value="GbiG_N_sf"/>
</dbReference>
<protein>
    <submittedName>
        <fullName evidence="4">Cobalt-precorrin 5A acetaldehyde-lyase</fullName>
        <ecNumber evidence="4">3.7.1.12</ecNumber>
    </submittedName>
</protein>
<organism evidence="4 5">
    <name type="scientific">Candidatus Nitrososphaera evergladensis SR1</name>
    <dbReference type="NCBI Taxonomy" id="1459636"/>
    <lineage>
        <taxon>Archaea</taxon>
        <taxon>Nitrososphaerota</taxon>
        <taxon>Nitrososphaeria</taxon>
        <taxon>Nitrososphaerales</taxon>
        <taxon>Nitrososphaeraceae</taxon>
        <taxon>Nitrososphaera</taxon>
    </lineage>
</organism>
<dbReference type="Gene3D" id="3.40.50.11220">
    <property type="match status" value="1"/>
</dbReference>
<dbReference type="PANTHER" id="PTHR37477:SF1">
    <property type="entry name" value="COBALT-PRECORRIN-5A HYDROLASE"/>
    <property type="match status" value="1"/>
</dbReference>
<dbReference type="KEGG" id="nev:NTE_01732"/>
<accession>A0A075MRK8</accession>
<evidence type="ECO:0000313" key="5">
    <source>
        <dbReference type="Proteomes" id="UP000028194"/>
    </source>
</evidence>
<dbReference type="Pfam" id="PF01890">
    <property type="entry name" value="CbiG_C"/>
    <property type="match status" value="1"/>
</dbReference>
<dbReference type="InterPro" id="IPR036518">
    <property type="entry name" value="CobE/GbiG_C_sf"/>
</dbReference>
<dbReference type="GO" id="GO:0009236">
    <property type="term" value="P:cobalamin biosynthetic process"/>
    <property type="evidence" value="ECO:0007669"/>
    <property type="project" value="InterPro"/>
</dbReference>
<dbReference type="SUPFAM" id="SSF159664">
    <property type="entry name" value="CobE/GbiG C-terminal domain-like"/>
    <property type="match status" value="1"/>
</dbReference>
<dbReference type="EC" id="3.7.1.12" evidence="4"/>